<evidence type="ECO:0000256" key="4">
    <source>
        <dbReference type="ARBA" id="ARBA00013346"/>
    </source>
</evidence>
<dbReference type="Proteomes" id="UP001499967">
    <property type="component" value="Unassembled WGS sequence"/>
</dbReference>
<dbReference type="CDD" id="cd02440">
    <property type="entry name" value="AdoMet_MTases"/>
    <property type="match status" value="1"/>
</dbReference>
<dbReference type="PANTHER" id="PTHR11579:SF0">
    <property type="entry name" value="PROTEIN-L-ISOASPARTATE(D-ASPARTATE) O-METHYLTRANSFERASE"/>
    <property type="match status" value="1"/>
</dbReference>
<evidence type="ECO:0000256" key="9">
    <source>
        <dbReference type="NCBIfam" id="TIGR00080"/>
    </source>
</evidence>
<name>A0ABP3YYK5_9PSEU</name>
<proteinExistence type="inferred from homology"/>
<evidence type="ECO:0000256" key="10">
    <source>
        <dbReference type="SAM" id="MobiDB-lite"/>
    </source>
</evidence>
<evidence type="ECO:0000256" key="8">
    <source>
        <dbReference type="ARBA" id="ARBA00022691"/>
    </source>
</evidence>
<dbReference type="EC" id="2.1.1.77" evidence="3 9"/>
<dbReference type="NCBIfam" id="NF001453">
    <property type="entry name" value="PRK00312.1"/>
    <property type="match status" value="1"/>
</dbReference>
<dbReference type="InterPro" id="IPR000682">
    <property type="entry name" value="PCMT"/>
</dbReference>
<keyword evidence="7" id="KW-0808">Transferase</keyword>
<reference evidence="12" key="1">
    <citation type="journal article" date="2019" name="Int. J. Syst. Evol. Microbiol.">
        <title>The Global Catalogue of Microorganisms (GCM) 10K type strain sequencing project: providing services to taxonomists for standard genome sequencing and annotation.</title>
        <authorList>
            <consortium name="The Broad Institute Genomics Platform"/>
            <consortium name="The Broad Institute Genome Sequencing Center for Infectious Disease"/>
            <person name="Wu L."/>
            <person name="Ma J."/>
        </authorList>
    </citation>
    <scope>NUCLEOTIDE SEQUENCE [LARGE SCALE GENOMIC DNA]</scope>
    <source>
        <strain evidence="12">JCM 11117</strain>
    </source>
</reference>
<feature type="region of interest" description="Disordered" evidence="10">
    <location>
        <begin position="1"/>
        <end position="36"/>
    </location>
</feature>
<evidence type="ECO:0000256" key="6">
    <source>
        <dbReference type="ARBA" id="ARBA00022603"/>
    </source>
</evidence>
<evidence type="ECO:0000256" key="1">
    <source>
        <dbReference type="ARBA" id="ARBA00004496"/>
    </source>
</evidence>
<evidence type="ECO:0000256" key="2">
    <source>
        <dbReference type="ARBA" id="ARBA00005369"/>
    </source>
</evidence>
<keyword evidence="6" id="KW-0489">Methyltransferase</keyword>
<comment type="caution">
    <text evidence="11">The sequence shown here is derived from an EMBL/GenBank/DDBJ whole genome shotgun (WGS) entry which is preliminary data.</text>
</comment>
<keyword evidence="8" id="KW-0949">S-adenosyl-L-methionine</keyword>
<dbReference type="PANTHER" id="PTHR11579">
    <property type="entry name" value="PROTEIN-L-ISOASPARTATE O-METHYLTRANSFERASE"/>
    <property type="match status" value="1"/>
</dbReference>
<organism evidence="11 12">
    <name type="scientific">Pseudonocardia zijingensis</name>
    <dbReference type="NCBI Taxonomy" id="153376"/>
    <lineage>
        <taxon>Bacteria</taxon>
        <taxon>Bacillati</taxon>
        <taxon>Actinomycetota</taxon>
        <taxon>Actinomycetes</taxon>
        <taxon>Pseudonocardiales</taxon>
        <taxon>Pseudonocardiaceae</taxon>
        <taxon>Pseudonocardia</taxon>
    </lineage>
</organism>
<protein>
    <recommendedName>
        <fullName evidence="4 9">Protein-L-isoaspartate O-methyltransferase</fullName>
        <ecNumber evidence="3 9">2.1.1.77</ecNumber>
    </recommendedName>
</protein>
<evidence type="ECO:0000256" key="7">
    <source>
        <dbReference type="ARBA" id="ARBA00022679"/>
    </source>
</evidence>
<dbReference type="NCBIfam" id="TIGR00080">
    <property type="entry name" value="pimt"/>
    <property type="match status" value="1"/>
</dbReference>
<evidence type="ECO:0000256" key="3">
    <source>
        <dbReference type="ARBA" id="ARBA00011890"/>
    </source>
</evidence>
<keyword evidence="12" id="KW-1185">Reference proteome</keyword>
<gene>
    <name evidence="11" type="ORF">GCM10009559_76030</name>
</gene>
<evidence type="ECO:0000313" key="12">
    <source>
        <dbReference type="Proteomes" id="UP001499967"/>
    </source>
</evidence>
<sequence>MRGSGALEVPGPDRPNPAHGSGAPREPAGMASREAERAAMVERLRAQGITDERVLDAMRQVPRERFVPPGMARDAYRDTPLPIGLGQTISAPLIVALCTAALQAGPDAHVLEVGTGSGYGAAVLAHRHRSVVTIERHAALAERARAAVAAIGCTNVEVRTGDGALGAPDRAPFDGIVVTAMARDEPPPALLEQLAPGAALVCPVGRRGSGRLLRYRSGRVEDLGAVAFVPLVTGG</sequence>
<dbReference type="InterPro" id="IPR029063">
    <property type="entry name" value="SAM-dependent_MTases_sf"/>
</dbReference>
<accession>A0ABP3YYK5</accession>
<evidence type="ECO:0000256" key="5">
    <source>
        <dbReference type="ARBA" id="ARBA00022490"/>
    </source>
</evidence>
<dbReference type="SUPFAM" id="SSF53335">
    <property type="entry name" value="S-adenosyl-L-methionine-dependent methyltransferases"/>
    <property type="match status" value="1"/>
</dbReference>
<dbReference type="Gene3D" id="3.40.50.150">
    <property type="entry name" value="Vaccinia Virus protein VP39"/>
    <property type="match status" value="1"/>
</dbReference>
<dbReference type="EMBL" id="BAAAHP010000307">
    <property type="protein sequence ID" value="GAA0907325.1"/>
    <property type="molecule type" value="Genomic_DNA"/>
</dbReference>
<dbReference type="Pfam" id="PF01135">
    <property type="entry name" value="PCMT"/>
    <property type="match status" value="1"/>
</dbReference>
<keyword evidence="5" id="KW-0963">Cytoplasm</keyword>
<comment type="similarity">
    <text evidence="2">Belongs to the methyltransferase superfamily. L-isoaspartyl/D-aspartyl protein methyltransferase family.</text>
</comment>
<evidence type="ECO:0000313" key="11">
    <source>
        <dbReference type="EMBL" id="GAA0907325.1"/>
    </source>
</evidence>
<comment type="subcellular location">
    <subcellularLocation>
        <location evidence="1">Cytoplasm</location>
    </subcellularLocation>
</comment>